<evidence type="ECO:0000313" key="2">
    <source>
        <dbReference type="Proteomes" id="UP001165083"/>
    </source>
</evidence>
<protein>
    <submittedName>
        <fullName evidence="1">Unnamed protein product</fullName>
    </submittedName>
</protein>
<dbReference type="OrthoDB" id="118248at2759"/>
<dbReference type="AlphaFoldDB" id="A0A9W6TMU1"/>
<organism evidence="1 2">
    <name type="scientific">Phytophthora lilii</name>
    <dbReference type="NCBI Taxonomy" id="2077276"/>
    <lineage>
        <taxon>Eukaryota</taxon>
        <taxon>Sar</taxon>
        <taxon>Stramenopiles</taxon>
        <taxon>Oomycota</taxon>
        <taxon>Peronosporomycetes</taxon>
        <taxon>Peronosporales</taxon>
        <taxon>Peronosporaceae</taxon>
        <taxon>Phytophthora</taxon>
    </lineage>
</organism>
<reference evidence="1" key="1">
    <citation type="submission" date="2023-04" db="EMBL/GenBank/DDBJ databases">
        <title>Phytophthora lilii NBRC 32176.</title>
        <authorList>
            <person name="Ichikawa N."/>
            <person name="Sato H."/>
            <person name="Tonouchi N."/>
        </authorList>
    </citation>
    <scope>NUCLEOTIDE SEQUENCE</scope>
    <source>
        <strain evidence="1">NBRC 32176</strain>
    </source>
</reference>
<dbReference type="EMBL" id="BSXW01000230">
    <property type="protein sequence ID" value="GMF15773.1"/>
    <property type="molecule type" value="Genomic_DNA"/>
</dbReference>
<proteinExistence type="predicted"/>
<name>A0A9W6TMU1_9STRA</name>
<sequence>MTSLCSFESCGNDNCSRLGIHIWLCVVSTSVVLVYSDESCSNTPIQLVINEQLACEGAEFPVCDQKHITGRSLFQTHRCIEDVDGFVALQYDRTPYVMVEEYADVTSCETLSRVVVYRANGLCYYSIADGTSFNILLNVGGLIIFATYPTTSCNDFNTELLAIGPSTLNRCT</sequence>
<evidence type="ECO:0000313" key="1">
    <source>
        <dbReference type="EMBL" id="GMF15773.1"/>
    </source>
</evidence>
<dbReference type="Proteomes" id="UP001165083">
    <property type="component" value="Unassembled WGS sequence"/>
</dbReference>
<accession>A0A9W6TMU1</accession>
<gene>
    <name evidence="1" type="ORF">Plil01_000549000</name>
</gene>
<keyword evidence="2" id="KW-1185">Reference proteome</keyword>
<comment type="caution">
    <text evidence="1">The sequence shown here is derived from an EMBL/GenBank/DDBJ whole genome shotgun (WGS) entry which is preliminary data.</text>
</comment>